<comment type="similarity">
    <text evidence="1">Belongs to the LysR transcriptional regulatory family.</text>
</comment>
<dbReference type="GO" id="GO:0003677">
    <property type="term" value="F:DNA binding"/>
    <property type="evidence" value="ECO:0007669"/>
    <property type="project" value="UniProtKB-KW"/>
</dbReference>
<dbReference type="EMBL" id="CAOF01000187">
    <property type="protein sequence ID" value="CCO49783.1"/>
    <property type="molecule type" value="Genomic_DNA"/>
</dbReference>
<keyword evidence="4" id="KW-0804">Transcription</keyword>
<evidence type="ECO:0000313" key="7">
    <source>
        <dbReference type="Proteomes" id="UP000018211"/>
    </source>
</evidence>
<dbReference type="InterPro" id="IPR005119">
    <property type="entry name" value="LysR_subst-bd"/>
</dbReference>
<dbReference type="Gene3D" id="1.10.10.10">
    <property type="entry name" value="Winged helix-like DNA-binding domain superfamily/Winged helix DNA-binding domain"/>
    <property type="match status" value="1"/>
</dbReference>
<dbReference type="PANTHER" id="PTHR30346:SF28">
    <property type="entry name" value="HTH-TYPE TRANSCRIPTIONAL REGULATOR CYNR"/>
    <property type="match status" value="1"/>
</dbReference>
<dbReference type="Pfam" id="PF00126">
    <property type="entry name" value="HTH_1"/>
    <property type="match status" value="1"/>
</dbReference>
<dbReference type="SUPFAM" id="SSF53850">
    <property type="entry name" value="Periplasmic binding protein-like II"/>
    <property type="match status" value="1"/>
</dbReference>
<keyword evidence="2" id="KW-0805">Transcription regulation</keyword>
<gene>
    <name evidence="6" type="ORF">VIBNISOn1_900007</name>
</gene>
<name>A0AAV2VYL0_9VIBR</name>
<dbReference type="PROSITE" id="PS50931">
    <property type="entry name" value="HTH_LYSR"/>
    <property type="match status" value="1"/>
</dbReference>
<organism evidence="6 7">
    <name type="scientific">Vibrio nigripulchritudo SOn1</name>
    <dbReference type="NCBI Taxonomy" id="1238450"/>
    <lineage>
        <taxon>Bacteria</taxon>
        <taxon>Pseudomonadati</taxon>
        <taxon>Pseudomonadota</taxon>
        <taxon>Gammaproteobacteria</taxon>
        <taxon>Vibrionales</taxon>
        <taxon>Vibrionaceae</taxon>
        <taxon>Vibrio</taxon>
    </lineage>
</organism>
<evidence type="ECO:0000313" key="6">
    <source>
        <dbReference type="EMBL" id="CCO49783.1"/>
    </source>
</evidence>
<evidence type="ECO:0000256" key="1">
    <source>
        <dbReference type="ARBA" id="ARBA00009437"/>
    </source>
</evidence>
<dbReference type="AlphaFoldDB" id="A0AAV2VYL0"/>
<dbReference type="PANTHER" id="PTHR30346">
    <property type="entry name" value="TRANSCRIPTIONAL DUAL REGULATOR HCAR-RELATED"/>
    <property type="match status" value="1"/>
</dbReference>
<feature type="domain" description="HTH lysR-type" evidence="5">
    <location>
        <begin position="2"/>
        <end position="62"/>
    </location>
</feature>
<dbReference type="InterPro" id="IPR036390">
    <property type="entry name" value="WH_DNA-bd_sf"/>
</dbReference>
<proteinExistence type="inferred from homology"/>
<dbReference type="PRINTS" id="PR00039">
    <property type="entry name" value="HTHLYSR"/>
</dbReference>
<comment type="caution">
    <text evidence="6">The sequence shown here is derived from an EMBL/GenBank/DDBJ whole genome shotgun (WGS) entry which is preliminary data.</text>
</comment>
<dbReference type="GO" id="GO:0003700">
    <property type="term" value="F:DNA-binding transcription factor activity"/>
    <property type="evidence" value="ECO:0007669"/>
    <property type="project" value="InterPro"/>
</dbReference>
<dbReference type="InterPro" id="IPR036388">
    <property type="entry name" value="WH-like_DNA-bd_sf"/>
</dbReference>
<dbReference type="Pfam" id="PF03466">
    <property type="entry name" value="LysR_substrate"/>
    <property type="match status" value="1"/>
</dbReference>
<dbReference type="Gene3D" id="3.40.190.10">
    <property type="entry name" value="Periplasmic binding protein-like II"/>
    <property type="match status" value="2"/>
</dbReference>
<sequence>MLKVQHLRFLVSVVDYGSAIKASERLHVSQPSISAGLKALEEELGGALFDRSGPANRPLRLTPKGQIFYHRAIEILNQCESAQAEFAGDSNQTSKWILGVLDTLSQDIVVKALRTFERDNPDTRIDIWEGSANKIESWFAKKRVDMILGNVGRLMPNEKLLWREPLVAVVASDHPYARTANAISIRDLTKFPFIHRSNCELDPIGRARLKAEGIKLNIHAKTERENLAFELIRNSQNITLAPRNLVPQNLTSTRVSGLEIERSVGLRWQETTPIQITSALSESIIKIIGEPVGIYS</sequence>
<evidence type="ECO:0000259" key="5">
    <source>
        <dbReference type="PROSITE" id="PS50931"/>
    </source>
</evidence>
<dbReference type="Proteomes" id="UP000018211">
    <property type="component" value="Unassembled WGS sequence"/>
</dbReference>
<keyword evidence="3" id="KW-0238">DNA-binding</keyword>
<accession>A0AAV2VYL0</accession>
<evidence type="ECO:0000256" key="3">
    <source>
        <dbReference type="ARBA" id="ARBA00023125"/>
    </source>
</evidence>
<dbReference type="FunFam" id="1.10.10.10:FF:000001">
    <property type="entry name" value="LysR family transcriptional regulator"/>
    <property type="match status" value="1"/>
</dbReference>
<dbReference type="RefSeq" id="WP_022613808.1">
    <property type="nucleotide sequence ID" value="NZ_LK391965.1"/>
</dbReference>
<dbReference type="InterPro" id="IPR000847">
    <property type="entry name" value="LysR_HTH_N"/>
</dbReference>
<dbReference type="GO" id="GO:0032993">
    <property type="term" value="C:protein-DNA complex"/>
    <property type="evidence" value="ECO:0007669"/>
    <property type="project" value="TreeGrafter"/>
</dbReference>
<dbReference type="SUPFAM" id="SSF46785">
    <property type="entry name" value="Winged helix' DNA-binding domain"/>
    <property type="match status" value="1"/>
</dbReference>
<evidence type="ECO:0000256" key="4">
    <source>
        <dbReference type="ARBA" id="ARBA00023163"/>
    </source>
</evidence>
<evidence type="ECO:0000256" key="2">
    <source>
        <dbReference type="ARBA" id="ARBA00023015"/>
    </source>
</evidence>
<protein>
    <submittedName>
        <fullName evidence="6">Transcriptional regulator, LysR family</fullName>
    </submittedName>
</protein>
<reference evidence="6 7" key="1">
    <citation type="journal article" date="2013" name="ISME J.">
        <title>Comparative genomics of pathogenic lineages of Vibrio nigripulchritudo identifies virulence-associated traits.</title>
        <authorList>
            <person name="Goudenege D."/>
            <person name="Labreuche Y."/>
            <person name="Krin E."/>
            <person name="Ansquer D."/>
            <person name="Mangenot S."/>
            <person name="Calteau A."/>
            <person name="Medigue C."/>
            <person name="Mazel D."/>
            <person name="Polz M.F."/>
            <person name="Le Roux F."/>
        </authorList>
    </citation>
    <scope>NUCLEOTIDE SEQUENCE [LARGE SCALE GENOMIC DNA]</scope>
    <source>
        <strain evidence="6 7">SOn1</strain>
    </source>
</reference>
<dbReference type="CDD" id="cd05466">
    <property type="entry name" value="PBP2_LTTR_substrate"/>
    <property type="match status" value="1"/>
</dbReference>